<accession>C8X424</accession>
<dbReference type="HOGENOM" id="CLU_015961_1_1_7"/>
<dbReference type="PANTHER" id="PTHR47545">
    <property type="entry name" value="MULTIFUNCTIONAL CCA PROTEIN"/>
    <property type="match status" value="1"/>
</dbReference>
<dbReference type="eggNOG" id="COG0617">
    <property type="taxonomic scope" value="Bacteria"/>
</dbReference>
<dbReference type="GO" id="GO:0000166">
    <property type="term" value="F:nucleotide binding"/>
    <property type="evidence" value="ECO:0007669"/>
    <property type="project" value="UniProtKB-KW"/>
</dbReference>
<dbReference type="STRING" id="485915.Dret_1887"/>
<organism evidence="2 3">
    <name type="scientific">Desulfohalobium retbaense (strain ATCC 49708 / DSM 5692 / JCM 16813 / HR100)</name>
    <dbReference type="NCBI Taxonomy" id="485915"/>
    <lineage>
        <taxon>Bacteria</taxon>
        <taxon>Pseudomonadati</taxon>
        <taxon>Thermodesulfobacteriota</taxon>
        <taxon>Desulfovibrionia</taxon>
        <taxon>Desulfovibrionales</taxon>
        <taxon>Desulfohalobiaceae</taxon>
        <taxon>Desulfohalobium</taxon>
    </lineage>
</organism>
<dbReference type="Gene3D" id="3.30.460.10">
    <property type="entry name" value="Beta Polymerase, domain 2"/>
    <property type="match status" value="2"/>
</dbReference>
<dbReference type="SUPFAM" id="SSF81891">
    <property type="entry name" value="Poly A polymerase C-terminal region-like"/>
    <property type="match status" value="1"/>
</dbReference>
<evidence type="ECO:0000313" key="3">
    <source>
        <dbReference type="Proteomes" id="UP000001052"/>
    </source>
</evidence>
<proteinExistence type="predicted"/>
<reference evidence="2 3" key="2">
    <citation type="journal article" date="2010" name="Stand. Genomic Sci.">
        <title>Complete genome sequence of Desulfohalobium retbaense type strain (HR(100)).</title>
        <authorList>
            <person name="Spring S."/>
            <person name="Nolan M."/>
            <person name="Lapidus A."/>
            <person name="Glavina Del Rio T."/>
            <person name="Copeland A."/>
            <person name="Tice H."/>
            <person name="Cheng J.F."/>
            <person name="Lucas S."/>
            <person name="Land M."/>
            <person name="Chen F."/>
            <person name="Bruce D."/>
            <person name="Goodwin L."/>
            <person name="Pitluck S."/>
            <person name="Ivanova N."/>
            <person name="Mavromatis K."/>
            <person name="Mikhailova N."/>
            <person name="Pati A."/>
            <person name="Chen A."/>
            <person name="Palaniappan K."/>
            <person name="Hauser L."/>
            <person name="Chang Y.J."/>
            <person name="Jeffries C.D."/>
            <person name="Munk C."/>
            <person name="Kiss H."/>
            <person name="Chain P."/>
            <person name="Han C."/>
            <person name="Brettin T."/>
            <person name="Detter J.C."/>
            <person name="Schuler E."/>
            <person name="Goker M."/>
            <person name="Rohde M."/>
            <person name="Bristow J."/>
            <person name="Eisen J.A."/>
            <person name="Markowitz V."/>
            <person name="Hugenholtz P."/>
            <person name="Kyrpides N.C."/>
            <person name="Klenk H.P."/>
        </authorList>
    </citation>
    <scope>NUCLEOTIDE SEQUENCE [LARGE SCALE GENOMIC DNA]</scope>
    <source>
        <strain evidence="2 3">DSM 5692</strain>
    </source>
</reference>
<evidence type="ECO:0000313" key="2">
    <source>
        <dbReference type="EMBL" id="ACV69171.1"/>
    </source>
</evidence>
<protein>
    <submittedName>
        <fullName evidence="2">tRNA adenylyltransferase</fullName>
        <ecNumber evidence="2">2.7.7.72</ecNumber>
    </submittedName>
</protein>
<name>C8X424_DESRD</name>
<dbReference type="GO" id="GO:0004810">
    <property type="term" value="F:CCA tRNA nucleotidyltransferase activity"/>
    <property type="evidence" value="ECO:0007669"/>
    <property type="project" value="UniProtKB-EC"/>
</dbReference>
<dbReference type="OrthoDB" id="9805698at2"/>
<reference evidence="3" key="1">
    <citation type="submission" date="2009-09" db="EMBL/GenBank/DDBJ databases">
        <title>The complete chromosome of Desulfohalobium retbaense DSM 5692.</title>
        <authorList>
            <consortium name="US DOE Joint Genome Institute (JGI-PGF)"/>
            <person name="Lucas S."/>
            <person name="Copeland A."/>
            <person name="Lapidus A."/>
            <person name="Glavina del Rio T."/>
            <person name="Dalin E."/>
            <person name="Tice H."/>
            <person name="Bruce D."/>
            <person name="Goodwin L."/>
            <person name="Pitluck S."/>
            <person name="Kyrpides N."/>
            <person name="Mavromatis K."/>
            <person name="Ivanova N."/>
            <person name="Mikhailova N."/>
            <person name="Munk A.C."/>
            <person name="Brettin T."/>
            <person name="Detter J.C."/>
            <person name="Han C."/>
            <person name="Tapia R."/>
            <person name="Larimer F."/>
            <person name="Land M."/>
            <person name="Hauser L."/>
            <person name="Markowitz V."/>
            <person name="Cheng J.-F."/>
            <person name="Hugenholtz P."/>
            <person name="Woyke T."/>
            <person name="Wu D."/>
            <person name="Spring S."/>
            <person name="Klenk H.-P."/>
            <person name="Eisen J.A."/>
        </authorList>
    </citation>
    <scope>NUCLEOTIDE SEQUENCE [LARGE SCALE GENOMIC DNA]</scope>
    <source>
        <strain evidence="3">DSM 5692</strain>
    </source>
</reference>
<keyword evidence="2" id="KW-0808">Transferase</keyword>
<keyword evidence="3" id="KW-1185">Reference proteome</keyword>
<dbReference type="KEGG" id="drt:Dret_1887"/>
<dbReference type="InterPro" id="IPR050124">
    <property type="entry name" value="tRNA_CCA-adding_enzyme"/>
</dbReference>
<dbReference type="InterPro" id="IPR043519">
    <property type="entry name" value="NT_sf"/>
</dbReference>
<gene>
    <name evidence="2" type="ordered locus">Dret_1887</name>
</gene>
<dbReference type="SUPFAM" id="SSF81301">
    <property type="entry name" value="Nucleotidyltransferase"/>
    <property type="match status" value="1"/>
</dbReference>
<dbReference type="AlphaFoldDB" id="C8X424"/>
<dbReference type="RefSeq" id="WP_015752314.1">
    <property type="nucleotide sequence ID" value="NC_013223.1"/>
</dbReference>
<sequence>MRIYLVGGSVRDAFLGRPRQDRDYVVLQTTEDEFKRCFPRAKRVGRDSPVFLLDGDEYTVSSAADITADLETRDLTVNALARDVATGTLYAHPQAETDLQRRVLRPVCAANFRADPLRVYRAARFAACWPEWRVHSDLLAVMHEVGQAGLLSQPAAERVGGEVRRALQGVRPGRFLSLIVQTGCLGAWFAEWQGAEAIPAGPPAYHSGSVLAHTCRVVDELAGSETAAWMGWCHDMGKAGTPAKLWPHHYRHEHRGEAMAWQQGQRLRLPKRLIRAGGIAARWHMLAGRYDALRAGTQLDLVLRLHRAGLVEPFCELARADGSPGLLPRMEADLTRVLAVSLPANKRGQGPASGEYLRQLQIRALRGG</sequence>
<keyword evidence="2" id="KW-0548">Nucleotidyltransferase</keyword>
<evidence type="ECO:0000256" key="1">
    <source>
        <dbReference type="ARBA" id="ARBA00022741"/>
    </source>
</evidence>
<dbReference type="Proteomes" id="UP000001052">
    <property type="component" value="Chromosome"/>
</dbReference>
<dbReference type="EC" id="2.7.7.72" evidence="2"/>
<keyword evidence="1" id="KW-0547">Nucleotide-binding</keyword>
<dbReference type="Gene3D" id="1.10.3090.10">
    <property type="entry name" value="cca-adding enzyme, domain 2"/>
    <property type="match status" value="1"/>
</dbReference>
<dbReference type="PANTHER" id="PTHR47545:SF1">
    <property type="entry name" value="MULTIFUNCTIONAL CCA PROTEIN"/>
    <property type="match status" value="1"/>
</dbReference>
<dbReference type="EMBL" id="CP001734">
    <property type="protein sequence ID" value="ACV69171.1"/>
    <property type="molecule type" value="Genomic_DNA"/>
</dbReference>